<dbReference type="PROSITE" id="PS52029">
    <property type="entry name" value="LD_TPASE"/>
    <property type="match status" value="1"/>
</dbReference>
<keyword evidence="11" id="KW-1185">Reference proteome</keyword>
<feature type="active site" description="Proton donor/acceptor" evidence="6">
    <location>
        <position position="722"/>
    </location>
</feature>
<gene>
    <name evidence="10" type="ORF">GCM10025760_26600</name>
</gene>
<dbReference type="CDD" id="cd16913">
    <property type="entry name" value="YkuD_like"/>
    <property type="match status" value="1"/>
</dbReference>
<dbReference type="Pfam" id="PF12229">
    <property type="entry name" value="PG_binding_4"/>
    <property type="match status" value="1"/>
</dbReference>
<feature type="compositionally biased region" description="Acidic residues" evidence="7">
    <location>
        <begin position="238"/>
        <end position="264"/>
    </location>
</feature>
<keyword evidence="8" id="KW-0472">Membrane</keyword>
<protein>
    <recommendedName>
        <fullName evidence="9">L,D-TPase catalytic domain-containing protein</fullName>
    </recommendedName>
</protein>
<dbReference type="Pfam" id="PF03734">
    <property type="entry name" value="YkuD"/>
    <property type="match status" value="1"/>
</dbReference>
<dbReference type="PANTHER" id="PTHR30582:SF2">
    <property type="entry name" value="L,D-TRANSPEPTIDASE YCIB-RELATED"/>
    <property type="match status" value="1"/>
</dbReference>
<feature type="active site" description="Nucleophile" evidence="6">
    <location>
        <position position="738"/>
    </location>
</feature>
<feature type="compositionally biased region" description="Low complexity" evidence="7">
    <location>
        <begin position="144"/>
        <end position="166"/>
    </location>
</feature>
<keyword evidence="4 6" id="KW-0573">Peptidoglycan synthesis</keyword>
<sequence length="763" mass="77433">MTDLATQPHAGKPSGDDAVGGEQDVDSEATATATAASAQSSAMDEKDAVTHTDVVTEDSVEPETGDEVLDEGETGSAEAQETDAVAEAADQDAPETEAAEADAPESEAEPADAESAATDSDPEATEADAPDADEADAGADVEADAAVPEAVAPVEPAAEADVAAQHADVDAPDEAASEAEISAADVDAAEDADAPEDIESTEDADVEQHAATEDDAAPELEADLAADGGDVASAEVEAAPEAEAVVETEPEAVVETATEPEADSETTVGSGADLETVAVATAVLAPAPAAPSPAASTTATQDDGSVYAWAPAEPKPKKKRTRLWIGVAAGVAVVGLVVTSLLLIAPGTAVAGVPVGWMTPGAAAEAIEQRLAETTVVLTGAGEDTEITGAELGAEVDAQALADAAFAEHPMWNPTAWFAANDAEVALDASTATAALRDAAPQLYTEPVDATLAFDAATASYAATPAVAGAGVDVATVQAAIQAAFTSGQTRVEVEPVPAPIPAAIPTETADATVAQLNGMLDTVGFYVGDERTVPVDRAVAASWLSIAPQGDQFAITADPAAIQPVVDTLAAAVDRAPENAIVITDTGGKVLQTIAAGQSGRQLEDATGIAADFAGQLASGDAVFKLPVAEVPVSTTTLARNIVVDLSEQRTYIYENGQLVNSFLISSGAAATPTHTGNFRINSHIREQDMGALCYNPNAVNSYCTKDVPWVMYFNGDQGFHGTYWHNNFGNRMSHGCVNLPLGTAESLYSWAPNGTEVRVQS</sequence>
<proteinExistence type="predicted"/>
<comment type="caution">
    <text evidence="10">The sequence shown here is derived from an EMBL/GenBank/DDBJ whole genome shotgun (WGS) entry which is preliminary data.</text>
</comment>
<feature type="compositionally biased region" description="Acidic residues" evidence="7">
    <location>
        <begin position="89"/>
        <end position="112"/>
    </location>
</feature>
<dbReference type="RefSeq" id="WP_252787499.1">
    <property type="nucleotide sequence ID" value="NZ_BAABKZ010000002.1"/>
</dbReference>
<dbReference type="InterPro" id="IPR005490">
    <property type="entry name" value="LD_TPept_cat_dom"/>
</dbReference>
<keyword evidence="8" id="KW-1133">Transmembrane helix</keyword>
<feature type="compositionally biased region" description="Acidic residues" evidence="7">
    <location>
        <begin position="120"/>
        <end position="143"/>
    </location>
</feature>
<feature type="region of interest" description="Disordered" evidence="7">
    <location>
        <begin position="1"/>
        <end position="268"/>
    </location>
</feature>
<feature type="compositionally biased region" description="Acidic residues" evidence="7">
    <location>
        <begin position="187"/>
        <end position="205"/>
    </location>
</feature>
<feature type="domain" description="L,D-TPase catalytic" evidence="9">
    <location>
        <begin position="641"/>
        <end position="762"/>
    </location>
</feature>
<evidence type="ECO:0000256" key="6">
    <source>
        <dbReference type="PROSITE-ProRule" id="PRU01373"/>
    </source>
</evidence>
<reference evidence="11" key="1">
    <citation type="journal article" date="2019" name="Int. J. Syst. Evol. Microbiol.">
        <title>The Global Catalogue of Microorganisms (GCM) 10K type strain sequencing project: providing services to taxonomists for standard genome sequencing and annotation.</title>
        <authorList>
            <consortium name="The Broad Institute Genomics Platform"/>
            <consortium name="The Broad Institute Genome Sequencing Center for Infectious Disease"/>
            <person name="Wu L."/>
            <person name="Ma J."/>
        </authorList>
    </citation>
    <scope>NUCLEOTIDE SEQUENCE [LARGE SCALE GENOMIC DNA]</scope>
    <source>
        <strain evidence="11">JCM 18959</strain>
    </source>
</reference>
<evidence type="ECO:0000256" key="5">
    <source>
        <dbReference type="ARBA" id="ARBA00023316"/>
    </source>
</evidence>
<keyword evidence="2" id="KW-0808">Transferase</keyword>
<evidence type="ECO:0000313" key="10">
    <source>
        <dbReference type="EMBL" id="GAA5094933.1"/>
    </source>
</evidence>
<evidence type="ECO:0000256" key="2">
    <source>
        <dbReference type="ARBA" id="ARBA00022679"/>
    </source>
</evidence>
<feature type="transmembrane region" description="Helical" evidence="8">
    <location>
        <begin position="323"/>
        <end position="345"/>
    </location>
</feature>
<dbReference type="EMBL" id="BAABKZ010000002">
    <property type="protein sequence ID" value="GAA5094933.1"/>
    <property type="molecule type" value="Genomic_DNA"/>
</dbReference>
<accession>A0ABP9MDB3</accession>
<dbReference type="PANTHER" id="PTHR30582">
    <property type="entry name" value="L,D-TRANSPEPTIDASE"/>
    <property type="match status" value="1"/>
</dbReference>
<evidence type="ECO:0000256" key="1">
    <source>
        <dbReference type="ARBA" id="ARBA00004752"/>
    </source>
</evidence>
<keyword evidence="5 6" id="KW-0961">Cell wall biogenesis/degradation</keyword>
<evidence type="ECO:0000259" key="9">
    <source>
        <dbReference type="PROSITE" id="PS52029"/>
    </source>
</evidence>
<comment type="pathway">
    <text evidence="1 6">Cell wall biogenesis; peptidoglycan biosynthesis.</text>
</comment>
<organism evidence="10 11">
    <name type="scientific">Microbacterium yannicii</name>
    <dbReference type="NCBI Taxonomy" id="671622"/>
    <lineage>
        <taxon>Bacteria</taxon>
        <taxon>Bacillati</taxon>
        <taxon>Actinomycetota</taxon>
        <taxon>Actinomycetes</taxon>
        <taxon>Micrococcales</taxon>
        <taxon>Microbacteriaceae</taxon>
        <taxon>Microbacterium</taxon>
    </lineage>
</organism>
<feature type="compositionally biased region" description="Acidic residues" evidence="7">
    <location>
        <begin position="55"/>
        <end position="73"/>
    </location>
</feature>
<dbReference type="Proteomes" id="UP001501407">
    <property type="component" value="Unassembled WGS sequence"/>
</dbReference>
<name>A0ABP9MDB3_9MICO</name>
<evidence type="ECO:0000256" key="4">
    <source>
        <dbReference type="ARBA" id="ARBA00022984"/>
    </source>
</evidence>
<keyword evidence="3 6" id="KW-0133">Cell shape</keyword>
<dbReference type="SUPFAM" id="SSF141523">
    <property type="entry name" value="L,D-transpeptidase catalytic domain-like"/>
    <property type="match status" value="1"/>
</dbReference>
<evidence type="ECO:0000256" key="7">
    <source>
        <dbReference type="SAM" id="MobiDB-lite"/>
    </source>
</evidence>
<dbReference type="InterPro" id="IPR038063">
    <property type="entry name" value="Transpep_catalytic_dom"/>
</dbReference>
<keyword evidence="8" id="KW-0812">Transmembrane</keyword>
<dbReference type="InterPro" id="IPR022029">
    <property type="entry name" value="YoaR-like_PG-bd"/>
</dbReference>
<feature type="compositionally biased region" description="Acidic residues" evidence="7">
    <location>
        <begin position="213"/>
        <end position="224"/>
    </location>
</feature>
<evidence type="ECO:0000256" key="8">
    <source>
        <dbReference type="SAM" id="Phobius"/>
    </source>
</evidence>
<evidence type="ECO:0000313" key="11">
    <source>
        <dbReference type="Proteomes" id="UP001501407"/>
    </source>
</evidence>
<feature type="compositionally biased region" description="Low complexity" evidence="7">
    <location>
        <begin position="29"/>
        <end position="42"/>
    </location>
</feature>
<dbReference type="Gene3D" id="2.40.440.10">
    <property type="entry name" value="L,D-transpeptidase catalytic domain-like"/>
    <property type="match status" value="1"/>
</dbReference>
<evidence type="ECO:0000256" key="3">
    <source>
        <dbReference type="ARBA" id="ARBA00022960"/>
    </source>
</evidence>
<dbReference type="InterPro" id="IPR050979">
    <property type="entry name" value="LD-transpeptidase"/>
</dbReference>